<name>A0A8J3N4Y6_9CHLR</name>
<proteinExistence type="predicted"/>
<evidence type="ECO:0000259" key="1">
    <source>
        <dbReference type="PROSITE" id="PS50994"/>
    </source>
</evidence>
<protein>
    <submittedName>
        <fullName evidence="2">Transposase</fullName>
    </submittedName>
</protein>
<gene>
    <name evidence="2" type="ORF">KSF_087700</name>
</gene>
<dbReference type="InterPro" id="IPR012337">
    <property type="entry name" value="RNaseH-like_sf"/>
</dbReference>
<keyword evidence="3" id="KW-1185">Reference proteome</keyword>
<dbReference type="Proteomes" id="UP000597444">
    <property type="component" value="Unassembled WGS sequence"/>
</dbReference>
<sequence>MTPEAFELWCRALALPSATHDYLATIRGRLPVRRVSSRAGNVSGTYPSRKMGVTIQFESHKVELWAILVMDQDPEVLEFFDQPDTFKLCYPGTHTGKMQGHYYTPDFLVLRKGSVCFEEWKSESDLHRLAQRSPTRYQPVEGGGWRCPPAEEATIPLGLPFQVRSSAELDPTYIDNLIFLEDYLSVPLTVPAQVHAYVLQRIQEIPGLPLAALVGDGSGARPHDIYALLAQNLLYADLYAAPLIEHRHVRLYLSADQARAYAHRLPATLASRVGSPLPEVTPPLIPNTPLLWDGLCWTLINPGETTTTLLSEKGQPAQIPSSLFFRALDTGEIKPLGVTSELPITSPEVDRRLSLASPEDLRQANERYAQVVAYLQGEKETYAKTPPRTLHRWVARWRSAEATLGCGYVGLLSRKAAQGNRTPKAPTEPRELMDTFITELFETPRKAPAAAVYRAYEQECKKRNFTALSARAFYDRIKERSGPEQTEAREGARAAYRERPWYWELQHDTPRHGRRPFEIVHIDHTELDIEVRSSSTGQLLGKPWVTFMMDAYSRRLLAAYLTFDPPSYRSVMMVLRICVQRFERFPQSIIVDGGKEFHSVYFESLLAQYRCTKKYRPWAQPHFGSVIERLFNTTNEQFVYSLLGNTQAAKRARLMTRAVDPREHALWTLPDLYTYLVEYLYVIYDQNEHSSLGMSPQAAYLWGMRQGGEREHVRVAYTDRFLKETCPTTAKGTAMIQKGSGIKVNHFYYWNNAFRSGEVVKTSVPIRFDPFDISTVYAQVQGQWLTCRSSYVTLEGHTERELFLATQELRQSARRDGKRAEISAARLAEHMSKAGTHEELLRQRWSDLEGKKVFALIAGQSGHPQTLGGMIPLPVVPPEAVKEVAKLAALSQPVDVSRLKRLGEYR</sequence>
<dbReference type="GO" id="GO:0003676">
    <property type="term" value="F:nucleic acid binding"/>
    <property type="evidence" value="ECO:0007669"/>
    <property type="project" value="InterPro"/>
</dbReference>
<comment type="caution">
    <text evidence="2">The sequence shown here is derived from an EMBL/GenBank/DDBJ whole genome shotgun (WGS) entry which is preliminary data.</text>
</comment>
<dbReference type="SUPFAM" id="SSF53098">
    <property type="entry name" value="Ribonuclease H-like"/>
    <property type="match status" value="1"/>
</dbReference>
<accession>A0A8J3N4Y6</accession>
<evidence type="ECO:0000313" key="3">
    <source>
        <dbReference type="Proteomes" id="UP000597444"/>
    </source>
</evidence>
<dbReference type="EMBL" id="BNJK01000002">
    <property type="protein sequence ID" value="GHO98722.1"/>
    <property type="molecule type" value="Genomic_DNA"/>
</dbReference>
<reference evidence="2" key="1">
    <citation type="submission" date="2020-10" db="EMBL/GenBank/DDBJ databases">
        <title>Taxonomic study of unclassified bacteria belonging to the class Ktedonobacteria.</title>
        <authorList>
            <person name="Yabe S."/>
            <person name="Wang C.M."/>
            <person name="Zheng Y."/>
            <person name="Sakai Y."/>
            <person name="Cavaletti L."/>
            <person name="Monciardini P."/>
            <person name="Donadio S."/>
        </authorList>
    </citation>
    <scope>NUCLEOTIDE SEQUENCE</scope>
    <source>
        <strain evidence="2">ID150040</strain>
    </source>
</reference>
<dbReference type="GO" id="GO:0015074">
    <property type="term" value="P:DNA integration"/>
    <property type="evidence" value="ECO:0007669"/>
    <property type="project" value="InterPro"/>
</dbReference>
<evidence type="ECO:0000313" key="2">
    <source>
        <dbReference type="EMBL" id="GHO98722.1"/>
    </source>
</evidence>
<dbReference type="Gene3D" id="3.30.420.10">
    <property type="entry name" value="Ribonuclease H-like superfamily/Ribonuclease H"/>
    <property type="match status" value="1"/>
</dbReference>
<dbReference type="PROSITE" id="PS50994">
    <property type="entry name" value="INTEGRASE"/>
    <property type="match status" value="1"/>
</dbReference>
<dbReference type="AlphaFoldDB" id="A0A8J3N4Y6"/>
<dbReference type="InterPro" id="IPR036397">
    <property type="entry name" value="RNaseH_sf"/>
</dbReference>
<dbReference type="InterPro" id="IPR001584">
    <property type="entry name" value="Integrase_cat-core"/>
</dbReference>
<dbReference type="Pfam" id="PF09299">
    <property type="entry name" value="Mu-transpos_C"/>
    <property type="match status" value="1"/>
</dbReference>
<organism evidence="2 3">
    <name type="scientific">Reticulibacter mediterranei</name>
    <dbReference type="NCBI Taxonomy" id="2778369"/>
    <lineage>
        <taxon>Bacteria</taxon>
        <taxon>Bacillati</taxon>
        <taxon>Chloroflexota</taxon>
        <taxon>Ktedonobacteria</taxon>
        <taxon>Ktedonobacterales</taxon>
        <taxon>Reticulibacteraceae</taxon>
        <taxon>Reticulibacter</taxon>
    </lineage>
</organism>
<feature type="domain" description="Integrase catalytic" evidence="1">
    <location>
        <begin position="512"/>
        <end position="704"/>
    </location>
</feature>
<dbReference type="InterPro" id="IPR015378">
    <property type="entry name" value="Transposase-like_Mu_C"/>
</dbReference>